<comment type="caution">
    <text evidence="2">The sequence shown here is derived from an EMBL/GenBank/DDBJ whole genome shotgun (WGS) entry which is preliminary data.</text>
</comment>
<keyword evidence="1" id="KW-0175">Coiled coil</keyword>
<organism evidence="2 3">
    <name type="scientific">Streptomyces bambusae</name>
    <dbReference type="NCBI Taxonomy" id="1550616"/>
    <lineage>
        <taxon>Bacteria</taxon>
        <taxon>Bacillati</taxon>
        <taxon>Actinomycetota</taxon>
        <taxon>Actinomycetes</taxon>
        <taxon>Kitasatosporales</taxon>
        <taxon>Streptomycetaceae</taxon>
        <taxon>Streptomyces</taxon>
    </lineage>
</organism>
<dbReference type="Proteomes" id="UP000812013">
    <property type="component" value="Unassembled WGS sequence"/>
</dbReference>
<gene>
    <name evidence="2" type="ORF">GPJ59_18100</name>
</gene>
<dbReference type="RefSeq" id="WP_219668228.1">
    <property type="nucleotide sequence ID" value="NZ_WTFF01000120.1"/>
</dbReference>
<feature type="coiled-coil region" evidence="1">
    <location>
        <begin position="46"/>
        <end position="73"/>
    </location>
</feature>
<evidence type="ECO:0000313" key="2">
    <source>
        <dbReference type="EMBL" id="MBW5483747.1"/>
    </source>
</evidence>
<reference evidence="2 3" key="1">
    <citation type="submission" date="2019-12" db="EMBL/GenBank/DDBJ databases">
        <title>Genome sequence of Streptomyces bambusae.</title>
        <authorList>
            <person name="Bansal K."/>
            <person name="Choksket S."/>
            <person name="Korpole S."/>
            <person name="Patil P.B."/>
        </authorList>
    </citation>
    <scope>NUCLEOTIDE SEQUENCE [LARGE SCALE GENOMIC DNA]</scope>
    <source>
        <strain evidence="2 3">SK60</strain>
    </source>
</reference>
<evidence type="ECO:0000256" key="1">
    <source>
        <dbReference type="SAM" id="Coils"/>
    </source>
</evidence>
<evidence type="ECO:0000313" key="3">
    <source>
        <dbReference type="Proteomes" id="UP000812013"/>
    </source>
</evidence>
<accession>A0ABS6Z7M9</accession>
<keyword evidence="3" id="KW-1185">Reference proteome</keyword>
<dbReference type="EMBL" id="WTFF01000120">
    <property type="protein sequence ID" value="MBW5483747.1"/>
    <property type="molecule type" value="Genomic_DNA"/>
</dbReference>
<sequence length="75" mass="8549">MGIFSGRKLDKAVREANNAAVMAHNDTLDKAYATNFDASPEARRDLEQAAQRRNELIAKADQIEATRDAYKRRRR</sequence>
<protein>
    <submittedName>
        <fullName evidence="2">Uncharacterized protein</fullName>
    </submittedName>
</protein>
<name>A0ABS6Z7M9_9ACTN</name>
<proteinExistence type="predicted"/>